<keyword evidence="2" id="KW-1185">Reference proteome</keyword>
<dbReference type="OrthoDB" id="3367at2759"/>
<proteinExistence type="predicted"/>
<sequence>MFHPERLNGHVSQSHITNSPCTAILLVPSSSSLFIVSRADDIVIVYDKNHEDGVFAPRAPTTSLQLKGNHY</sequence>
<evidence type="ECO:0000313" key="2">
    <source>
        <dbReference type="Proteomes" id="UP000759537"/>
    </source>
</evidence>
<evidence type="ECO:0000313" key="1">
    <source>
        <dbReference type="EMBL" id="KAF8470386.1"/>
    </source>
</evidence>
<organism evidence="1 2">
    <name type="scientific">Russula ochroleuca</name>
    <dbReference type="NCBI Taxonomy" id="152965"/>
    <lineage>
        <taxon>Eukaryota</taxon>
        <taxon>Fungi</taxon>
        <taxon>Dikarya</taxon>
        <taxon>Basidiomycota</taxon>
        <taxon>Agaricomycotina</taxon>
        <taxon>Agaricomycetes</taxon>
        <taxon>Russulales</taxon>
        <taxon>Russulaceae</taxon>
        <taxon>Russula</taxon>
    </lineage>
</organism>
<dbReference type="Proteomes" id="UP000759537">
    <property type="component" value="Unassembled WGS sequence"/>
</dbReference>
<dbReference type="InterPro" id="IPR015943">
    <property type="entry name" value="WD40/YVTN_repeat-like_dom_sf"/>
</dbReference>
<reference evidence="1" key="2">
    <citation type="journal article" date="2020" name="Nat. Commun.">
        <title>Large-scale genome sequencing of mycorrhizal fungi provides insights into the early evolution of symbiotic traits.</title>
        <authorList>
            <person name="Miyauchi S."/>
            <person name="Kiss E."/>
            <person name="Kuo A."/>
            <person name="Drula E."/>
            <person name="Kohler A."/>
            <person name="Sanchez-Garcia M."/>
            <person name="Morin E."/>
            <person name="Andreopoulos B."/>
            <person name="Barry K.W."/>
            <person name="Bonito G."/>
            <person name="Buee M."/>
            <person name="Carver A."/>
            <person name="Chen C."/>
            <person name="Cichocki N."/>
            <person name="Clum A."/>
            <person name="Culley D."/>
            <person name="Crous P.W."/>
            <person name="Fauchery L."/>
            <person name="Girlanda M."/>
            <person name="Hayes R.D."/>
            <person name="Keri Z."/>
            <person name="LaButti K."/>
            <person name="Lipzen A."/>
            <person name="Lombard V."/>
            <person name="Magnuson J."/>
            <person name="Maillard F."/>
            <person name="Murat C."/>
            <person name="Nolan M."/>
            <person name="Ohm R.A."/>
            <person name="Pangilinan J."/>
            <person name="Pereira M.F."/>
            <person name="Perotto S."/>
            <person name="Peter M."/>
            <person name="Pfister S."/>
            <person name="Riley R."/>
            <person name="Sitrit Y."/>
            <person name="Stielow J.B."/>
            <person name="Szollosi G."/>
            <person name="Zifcakova L."/>
            <person name="Stursova M."/>
            <person name="Spatafora J.W."/>
            <person name="Tedersoo L."/>
            <person name="Vaario L.M."/>
            <person name="Yamada A."/>
            <person name="Yan M."/>
            <person name="Wang P."/>
            <person name="Xu J."/>
            <person name="Bruns T."/>
            <person name="Baldrian P."/>
            <person name="Vilgalys R."/>
            <person name="Dunand C."/>
            <person name="Henrissat B."/>
            <person name="Grigoriev I.V."/>
            <person name="Hibbett D."/>
            <person name="Nagy L.G."/>
            <person name="Martin F.M."/>
        </authorList>
    </citation>
    <scope>NUCLEOTIDE SEQUENCE</scope>
    <source>
        <strain evidence="1">Prilba</strain>
    </source>
</reference>
<dbReference type="AlphaFoldDB" id="A0A9P5JXN9"/>
<reference evidence="1" key="1">
    <citation type="submission" date="2019-10" db="EMBL/GenBank/DDBJ databases">
        <authorList>
            <consortium name="DOE Joint Genome Institute"/>
            <person name="Kuo A."/>
            <person name="Miyauchi S."/>
            <person name="Kiss E."/>
            <person name="Drula E."/>
            <person name="Kohler A."/>
            <person name="Sanchez-Garcia M."/>
            <person name="Andreopoulos B."/>
            <person name="Barry K.W."/>
            <person name="Bonito G."/>
            <person name="Buee M."/>
            <person name="Carver A."/>
            <person name="Chen C."/>
            <person name="Cichocki N."/>
            <person name="Clum A."/>
            <person name="Culley D."/>
            <person name="Crous P.W."/>
            <person name="Fauchery L."/>
            <person name="Girlanda M."/>
            <person name="Hayes R."/>
            <person name="Keri Z."/>
            <person name="LaButti K."/>
            <person name="Lipzen A."/>
            <person name="Lombard V."/>
            <person name="Magnuson J."/>
            <person name="Maillard F."/>
            <person name="Morin E."/>
            <person name="Murat C."/>
            <person name="Nolan M."/>
            <person name="Ohm R."/>
            <person name="Pangilinan J."/>
            <person name="Pereira M."/>
            <person name="Perotto S."/>
            <person name="Peter M."/>
            <person name="Riley R."/>
            <person name="Sitrit Y."/>
            <person name="Stielow B."/>
            <person name="Szollosi G."/>
            <person name="Zifcakova L."/>
            <person name="Stursova M."/>
            <person name="Spatafora J.W."/>
            <person name="Tedersoo L."/>
            <person name="Vaario L.-M."/>
            <person name="Yamada A."/>
            <person name="Yan M."/>
            <person name="Wang P."/>
            <person name="Xu J."/>
            <person name="Bruns T."/>
            <person name="Baldrian P."/>
            <person name="Vilgalys R."/>
            <person name="Henrissat B."/>
            <person name="Grigoriev I.V."/>
            <person name="Hibbett D."/>
            <person name="Nagy L.G."/>
            <person name="Martin F.M."/>
        </authorList>
    </citation>
    <scope>NUCLEOTIDE SEQUENCE</scope>
    <source>
        <strain evidence="1">Prilba</strain>
    </source>
</reference>
<dbReference type="Gene3D" id="2.130.10.10">
    <property type="entry name" value="YVTN repeat-like/Quinoprotein amine dehydrogenase"/>
    <property type="match status" value="1"/>
</dbReference>
<dbReference type="EMBL" id="WHVB01000025">
    <property type="protein sequence ID" value="KAF8470386.1"/>
    <property type="molecule type" value="Genomic_DNA"/>
</dbReference>
<accession>A0A9P5JXN9</accession>
<comment type="caution">
    <text evidence="1">The sequence shown here is derived from an EMBL/GenBank/DDBJ whole genome shotgun (WGS) entry which is preliminary data.</text>
</comment>
<gene>
    <name evidence="1" type="ORF">DFH94DRAFT_770800</name>
</gene>
<name>A0A9P5JXN9_9AGAM</name>
<protein>
    <submittedName>
        <fullName evidence="1">Uncharacterized protein</fullName>
    </submittedName>
</protein>